<dbReference type="FunFam" id="3.40.50.10330:FF:000002">
    <property type="entry name" value="Diacylglycerol kinase"/>
    <property type="match status" value="1"/>
</dbReference>
<feature type="domain" description="DAGKc" evidence="26">
    <location>
        <begin position="619"/>
        <end position="753"/>
    </location>
</feature>
<dbReference type="GO" id="GO:0098978">
    <property type="term" value="C:glutamatergic synapse"/>
    <property type="evidence" value="ECO:0007669"/>
    <property type="project" value="TreeGrafter"/>
</dbReference>
<evidence type="ECO:0000256" key="15">
    <source>
        <dbReference type="ARBA" id="ARBA00023098"/>
    </source>
</evidence>
<evidence type="ECO:0000256" key="23">
    <source>
        <dbReference type="PROSITE-ProRule" id="PRU00023"/>
    </source>
</evidence>
<keyword evidence="14 23" id="KW-0040">ANK repeat</keyword>
<dbReference type="PROSITE" id="PS50088">
    <property type="entry name" value="ANK_REPEAT"/>
    <property type="match status" value="1"/>
</dbReference>
<evidence type="ECO:0000256" key="7">
    <source>
        <dbReference type="ARBA" id="ARBA00022475"/>
    </source>
</evidence>
<evidence type="ECO:0000256" key="4">
    <source>
        <dbReference type="ARBA" id="ARBA00004514"/>
    </source>
</evidence>
<dbReference type="KEGG" id="tng:GSTEN00025707G001"/>
<dbReference type="GO" id="GO:0005886">
    <property type="term" value="C:plasma membrane"/>
    <property type="evidence" value="ECO:0007669"/>
    <property type="project" value="UniProtKB-SubCell"/>
</dbReference>
<organism evidence="27">
    <name type="scientific">Tetraodon nigroviridis</name>
    <name type="common">Spotted green pufferfish</name>
    <name type="synonym">Chelonodon nigroviridis</name>
    <dbReference type="NCBI Taxonomy" id="99883"/>
    <lineage>
        <taxon>Eukaryota</taxon>
        <taxon>Metazoa</taxon>
        <taxon>Chordata</taxon>
        <taxon>Craniata</taxon>
        <taxon>Vertebrata</taxon>
        <taxon>Euteleostomi</taxon>
        <taxon>Actinopterygii</taxon>
        <taxon>Neopterygii</taxon>
        <taxon>Teleostei</taxon>
        <taxon>Neoteleostei</taxon>
        <taxon>Acanthomorphata</taxon>
        <taxon>Eupercaria</taxon>
        <taxon>Tetraodontiformes</taxon>
        <taxon>Tetradontoidea</taxon>
        <taxon>Tetraodontidae</taxon>
        <taxon>Tetraodon</taxon>
    </lineage>
</organism>
<dbReference type="EC" id="2.7.1.107" evidence="24"/>
<dbReference type="Gene3D" id="3.40.50.10330">
    <property type="entry name" value="Probable inorganic polyphosphate/atp-NAD kinase, domain 1"/>
    <property type="match status" value="1"/>
</dbReference>
<dbReference type="GO" id="GO:0046486">
    <property type="term" value="P:glycerolipid metabolic process"/>
    <property type="evidence" value="ECO:0007669"/>
    <property type="project" value="UniProtKB-UniPathway"/>
</dbReference>
<feature type="compositionally biased region" description="Low complexity" evidence="25">
    <location>
        <begin position="204"/>
        <end position="220"/>
    </location>
</feature>
<proteinExistence type="inferred from homology"/>
<dbReference type="InterPro" id="IPR056383">
    <property type="entry name" value="DGKI-like_dom"/>
</dbReference>
<dbReference type="InterPro" id="IPR000756">
    <property type="entry name" value="Diacylglycerol_kin_accessory"/>
</dbReference>
<sequence length="1371" mass="152804">MDTFFRRHFRRKESGLQADANDKSCSQRRPSVAIPTSKARRRSSVGLPSTTLMQRRCSSVQLPAGLSCTGGGRLSKVPRCRWAGQTRRRSSTTTPNHNPRFAVCRKKVTKLRTIDTHLLGPSMLLASLIQMAEEDEDSDLGAGLPGEQQVELRDGPNNSRAFSRSSSLHSDGSGYSTDGHSQSGESQLSDAEQLTEEAGEALGSPDRTPWPSSTSSPSETKVVRKSPMPCLTSRALIKAPRCLRRNSSQVLVGDPSFCSRYHTSTHRKRRKISTISKAGSPWPGRGPPLPSRKTSVYYLNHPAVCRGPGGLGPLGAYGYDSHLENWSGFLLKALTKTGLQHVGPQPALPTSGPTEQLQEPSSTIDWTDNAQFGEHIWFETSGSGDFCYVGEQYCFAKSLQKSVARKKCAGCKISVHTMCMEQLEKVAYGSSANQLGSGFPSHCLSSLSVQINFRCKPSFREPGSRAIRESNVVRHHWVHRRRQTGKCRQCGKVPVQFKSSEAGNCPQTNQISHYQQGFQQKFTFHSKEIVAISCSWCKQAYHNKVTCFMLQQIEECCSLGAHAAVIIPPTWIIRVRRTQTSLKSSKKKKRASVKSSKSSKKGVEDGRWKPFLVKPLPSQLMKPLLVFVNPKSGGNQGAKIIQSFMWYLNPRQVFDLTKGGPSEGLELYSKVPNLRILACGGDGTVGWILSVLDQLKLRPQPPVGILPLGTGNDLARTLNWGGGYTDEPITKILSHVEDGNIVQLDRWNLNVEPNPEARPEDMDEHQTDKLPIDVFNNYFSLGFDAHVTLGFHESREANPEKFNSRFRNKMFYAGTAFSDFLSGSSKDLAKHIKVVCDGTDLTAKVQEMKLQCLLFLNIPRYCAGTMPWGHPSEHQDFEPQRHDDGCIEVIGFTMTSLATLQVGGHGERLHQCKEVTLTTYKSIPMQVDGEPCKLAPSVIHINLRNQANMVQKAKRRISMPHLNEYRLHCSHAFCINKHLDPHNQPTSEINQQPVPEKLQIRVNRVSMAAYEALHYDKDQLKEASTPLGVITVPGDSDLETCRLLIERLHDNLDQDCDDVRRESLSSQSLSKKWCFLDCTTADRFYRIDRAQEHLNYVTEISQEELYILDPELVVKETVGTSPSMPDLVDSEEHQDQQRRFAFPSSLSSPASSTSPRVRDFQRKRISSDSSVAEVLSQTSSKTALCRRGAKILNVHRSNTTVADFRPMVRCRIDQLHQDGGPGQGECELCVLVVFCLRCHPTLPFVFQLMELHQQAADILLQDAAGCTLLHHAVEAGSKEILKYLIDNVPTSHLDITERETGETALHKAASSCQRSICHCLVEAGASLVKTDLQGETPKQRAEKANDPELADYLENHQHYQTIQREDQETAV</sequence>
<feature type="region of interest" description="Disordered" evidence="25">
    <location>
        <begin position="582"/>
        <end position="604"/>
    </location>
</feature>
<dbReference type="GO" id="GO:0005829">
    <property type="term" value="C:cytosol"/>
    <property type="evidence" value="ECO:0007669"/>
    <property type="project" value="UniProtKB-SubCell"/>
</dbReference>
<dbReference type="InterPro" id="IPR016064">
    <property type="entry name" value="NAD/diacylglycerol_kinase_sf"/>
</dbReference>
<feature type="non-terminal residue" evidence="27">
    <location>
        <position position="1371"/>
    </location>
</feature>
<comment type="pathway">
    <text evidence="5">Lipid metabolism; glycerolipid metabolism.</text>
</comment>
<evidence type="ECO:0000256" key="20">
    <source>
        <dbReference type="ARBA" id="ARBA00023400"/>
    </source>
</evidence>
<feature type="region of interest" description="Disordered" evidence="25">
    <location>
        <begin position="15"/>
        <end position="47"/>
    </location>
</feature>
<gene>
    <name evidence="27" type="ORF">GSTENG00025707001</name>
</gene>
<dbReference type="SMART" id="SM00045">
    <property type="entry name" value="DAGKa"/>
    <property type="match status" value="1"/>
</dbReference>
<dbReference type="SUPFAM" id="SSF111331">
    <property type="entry name" value="NAD kinase/diacylglycerol kinase-like"/>
    <property type="match status" value="1"/>
</dbReference>
<dbReference type="PANTHER" id="PTHR11255:SF43">
    <property type="entry name" value="DIACYLGLYCEROL KINASE ZETA"/>
    <property type="match status" value="1"/>
</dbReference>
<evidence type="ECO:0000259" key="26">
    <source>
        <dbReference type="PROSITE" id="PS50146"/>
    </source>
</evidence>
<evidence type="ECO:0000256" key="19">
    <source>
        <dbReference type="ARBA" id="ARBA00023371"/>
    </source>
</evidence>
<evidence type="ECO:0000256" key="8">
    <source>
        <dbReference type="ARBA" id="ARBA00022490"/>
    </source>
</evidence>
<keyword evidence="8" id="KW-0963">Cytoplasm</keyword>
<dbReference type="GO" id="GO:0042995">
    <property type="term" value="C:cell projection"/>
    <property type="evidence" value="ECO:0007669"/>
    <property type="project" value="UniProtKB-SubCell"/>
</dbReference>
<dbReference type="SMART" id="SM00248">
    <property type="entry name" value="ANK"/>
    <property type="match status" value="2"/>
</dbReference>
<evidence type="ECO:0000256" key="10">
    <source>
        <dbReference type="ARBA" id="ARBA00022737"/>
    </source>
</evidence>
<keyword evidence="13 24" id="KW-0067">ATP-binding</keyword>
<comment type="subcellular location">
    <subcellularLocation>
        <location evidence="2">Cell membrane</location>
    </subcellularLocation>
    <subcellularLocation>
        <location evidence="3">Cell projection</location>
    </subcellularLocation>
    <subcellularLocation>
        <location evidence="4">Cytoplasm</location>
        <location evidence="4">Cytosol</location>
    </subcellularLocation>
    <subcellularLocation>
        <location evidence="1">Nucleus</location>
    </subcellularLocation>
</comment>
<dbReference type="Pfam" id="PF00781">
    <property type="entry name" value="DAGK_cat"/>
    <property type="match status" value="1"/>
</dbReference>
<evidence type="ECO:0000256" key="11">
    <source>
        <dbReference type="ARBA" id="ARBA00022741"/>
    </source>
</evidence>
<evidence type="ECO:0000256" key="12">
    <source>
        <dbReference type="ARBA" id="ARBA00022777"/>
    </source>
</evidence>
<keyword evidence="7" id="KW-1003">Cell membrane</keyword>
<protein>
    <recommendedName>
        <fullName evidence="24">Diacylglycerol kinase</fullName>
        <shortName evidence="24">DAG kinase</shortName>
        <ecNumber evidence="24">2.7.1.107</ecNumber>
    </recommendedName>
</protein>
<evidence type="ECO:0000256" key="13">
    <source>
        <dbReference type="ARBA" id="ARBA00022840"/>
    </source>
</evidence>
<dbReference type="Gene3D" id="2.60.200.40">
    <property type="match status" value="1"/>
</dbReference>
<evidence type="ECO:0000256" key="21">
    <source>
        <dbReference type="ARBA" id="ARBA00023411"/>
    </source>
</evidence>
<evidence type="ECO:0000256" key="1">
    <source>
        <dbReference type="ARBA" id="ARBA00004123"/>
    </source>
</evidence>
<dbReference type="PANTHER" id="PTHR11255">
    <property type="entry name" value="DIACYLGLYCEROL KINASE"/>
    <property type="match status" value="1"/>
</dbReference>
<keyword evidence="9 24" id="KW-0808">Transferase</keyword>
<evidence type="ECO:0000256" key="14">
    <source>
        <dbReference type="ARBA" id="ARBA00023043"/>
    </source>
</evidence>
<dbReference type="Pfam" id="PF00609">
    <property type="entry name" value="DAGK_acc"/>
    <property type="match status" value="1"/>
</dbReference>
<accession>Q4S155</accession>
<feature type="compositionally biased region" description="Polar residues" evidence="25">
    <location>
        <begin position="178"/>
        <end position="192"/>
    </location>
</feature>
<feature type="region of interest" description="Disordered" evidence="25">
    <location>
        <begin position="268"/>
        <end position="289"/>
    </location>
</feature>
<evidence type="ECO:0000256" key="25">
    <source>
        <dbReference type="SAM" id="MobiDB-lite"/>
    </source>
</evidence>
<evidence type="ECO:0000256" key="18">
    <source>
        <dbReference type="ARBA" id="ARBA00023273"/>
    </source>
</evidence>
<keyword evidence="15" id="KW-0443">Lipid metabolism</keyword>
<keyword evidence="11 24" id="KW-0547">Nucleotide-binding</keyword>
<evidence type="ECO:0000256" key="3">
    <source>
        <dbReference type="ARBA" id="ARBA00004316"/>
    </source>
</evidence>
<dbReference type="GO" id="GO:0005634">
    <property type="term" value="C:nucleus"/>
    <property type="evidence" value="ECO:0007669"/>
    <property type="project" value="UniProtKB-SubCell"/>
</dbReference>
<dbReference type="FunFam" id="2.60.200.40:FF:000002">
    <property type="entry name" value="Diacylglycerol kinase"/>
    <property type="match status" value="1"/>
</dbReference>
<evidence type="ECO:0000256" key="6">
    <source>
        <dbReference type="ARBA" id="ARBA00009280"/>
    </source>
</evidence>
<reference evidence="27" key="2">
    <citation type="submission" date="2004-02" db="EMBL/GenBank/DDBJ databases">
        <authorList>
            <consortium name="Genoscope"/>
            <consortium name="Whitehead Institute Centre for Genome Research"/>
        </authorList>
    </citation>
    <scope>NUCLEOTIDE SEQUENCE</scope>
</reference>
<dbReference type="InterPro" id="IPR036770">
    <property type="entry name" value="Ankyrin_rpt-contain_sf"/>
</dbReference>
<evidence type="ECO:0000256" key="17">
    <source>
        <dbReference type="ARBA" id="ARBA00023242"/>
    </source>
</evidence>
<dbReference type="SMART" id="SM00046">
    <property type="entry name" value="DAGKc"/>
    <property type="match status" value="1"/>
</dbReference>
<keyword evidence="16" id="KW-0472">Membrane</keyword>
<dbReference type="GO" id="GO:0005524">
    <property type="term" value="F:ATP binding"/>
    <property type="evidence" value="ECO:0007669"/>
    <property type="project" value="UniProtKB-KW"/>
</dbReference>
<evidence type="ECO:0000256" key="9">
    <source>
        <dbReference type="ARBA" id="ARBA00022679"/>
    </source>
</evidence>
<dbReference type="InterPro" id="IPR002110">
    <property type="entry name" value="Ankyrin_rpt"/>
</dbReference>
<dbReference type="Gene3D" id="1.25.40.20">
    <property type="entry name" value="Ankyrin repeat-containing domain"/>
    <property type="match status" value="1"/>
</dbReference>
<comment type="pathway">
    <text evidence="22">Glycerolipid metabolism.</text>
</comment>
<evidence type="ECO:0000256" key="5">
    <source>
        <dbReference type="ARBA" id="ARBA00005175"/>
    </source>
</evidence>
<evidence type="ECO:0000256" key="24">
    <source>
        <dbReference type="RuleBase" id="RU361128"/>
    </source>
</evidence>
<dbReference type="InterPro" id="IPR037607">
    <property type="entry name" value="DGK"/>
</dbReference>
<feature type="region of interest" description="Disordered" evidence="25">
    <location>
        <begin position="136"/>
        <end position="227"/>
    </location>
</feature>
<dbReference type="GO" id="GO:0004143">
    <property type="term" value="F:ATP-dependent diacylglycerol kinase activity"/>
    <property type="evidence" value="ECO:0007669"/>
    <property type="project" value="UniProtKB-EC"/>
</dbReference>
<dbReference type="PROSITE" id="PS50146">
    <property type="entry name" value="DAGK"/>
    <property type="match status" value="1"/>
</dbReference>
<name>Q4S155_TETNG</name>
<comment type="similarity">
    <text evidence="6 24">Belongs to the eukaryotic diacylglycerol kinase family.</text>
</comment>
<keyword evidence="10" id="KW-0677">Repeat</keyword>
<feature type="compositionally biased region" description="Basic residues" evidence="25">
    <location>
        <begin position="584"/>
        <end position="600"/>
    </location>
</feature>
<dbReference type="InterPro" id="IPR017438">
    <property type="entry name" value="ATP-NAD_kinase_N"/>
</dbReference>
<dbReference type="OrthoDB" id="242257at2759"/>
<keyword evidence="12 24" id="KW-0418">Kinase</keyword>
<keyword evidence="17" id="KW-0539">Nucleus</keyword>
<dbReference type="UniPathway" id="UPA00230"/>
<keyword evidence="18" id="KW-0966">Cell projection</keyword>
<dbReference type="InterPro" id="IPR001206">
    <property type="entry name" value="Diacylglycerol_kinase_cat_dom"/>
</dbReference>
<evidence type="ECO:0000256" key="16">
    <source>
        <dbReference type="ARBA" id="ARBA00023136"/>
    </source>
</evidence>
<feature type="repeat" description="ANK" evidence="23">
    <location>
        <begin position="1300"/>
        <end position="1332"/>
    </location>
</feature>
<dbReference type="Pfam" id="PF12796">
    <property type="entry name" value="Ank_2"/>
    <property type="match status" value="1"/>
</dbReference>
<dbReference type="EMBL" id="CAAE01014769">
    <property type="protein sequence ID" value="CAG05627.1"/>
    <property type="molecule type" value="Genomic_DNA"/>
</dbReference>
<reference evidence="27" key="1">
    <citation type="journal article" date="2004" name="Nature">
        <title>Genome duplication in the teleost fish Tetraodon nigroviridis reveals the early vertebrate proto-karyotype.</title>
        <authorList>
            <person name="Jaillon O."/>
            <person name="Aury J.-M."/>
            <person name="Brunet F."/>
            <person name="Petit J.-L."/>
            <person name="Stange-Thomann N."/>
            <person name="Mauceli E."/>
            <person name="Bouneau L."/>
            <person name="Fischer C."/>
            <person name="Ozouf-Costaz C."/>
            <person name="Bernot A."/>
            <person name="Nicaud S."/>
            <person name="Jaffe D."/>
            <person name="Fisher S."/>
            <person name="Lutfalla G."/>
            <person name="Dossat C."/>
            <person name="Segurens B."/>
            <person name="Dasilva C."/>
            <person name="Salanoubat M."/>
            <person name="Levy M."/>
            <person name="Boudet N."/>
            <person name="Castellano S."/>
            <person name="Anthouard V."/>
            <person name="Jubin C."/>
            <person name="Castelli V."/>
            <person name="Katinka M."/>
            <person name="Vacherie B."/>
            <person name="Biemont C."/>
            <person name="Skalli Z."/>
            <person name="Cattolico L."/>
            <person name="Poulain J."/>
            <person name="De Berardinis V."/>
            <person name="Cruaud C."/>
            <person name="Duprat S."/>
            <person name="Brottier P."/>
            <person name="Coutanceau J.-P."/>
            <person name="Gouzy J."/>
            <person name="Parra G."/>
            <person name="Lardier G."/>
            <person name="Chapple C."/>
            <person name="McKernan K.J."/>
            <person name="McEwan P."/>
            <person name="Bosak S."/>
            <person name="Kellis M."/>
            <person name="Volff J.-N."/>
            <person name="Guigo R."/>
            <person name="Zody M.C."/>
            <person name="Mesirov J."/>
            <person name="Lindblad-Toh K."/>
            <person name="Birren B."/>
            <person name="Nusbaum C."/>
            <person name="Kahn D."/>
            <person name="Robinson-Rechavi M."/>
            <person name="Laudet V."/>
            <person name="Schachter V."/>
            <person name="Quetier F."/>
            <person name="Saurin W."/>
            <person name="Scarpelli C."/>
            <person name="Wincker P."/>
            <person name="Lander E.S."/>
            <person name="Weissenbach J."/>
            <person name="Roest Crollius H."/>
        </authorList>
    </citation>
    <scope>NUCLEOTIDE SEQUENCE [LARGE SCALE GENOMIC DNA]</scope>
</reference>
<dbReference type="SUPFAM" id="SSF48403">
    <property type="entry name" value="Ankyrin repeat"/>
    <property type="match status" value="1"/>
</dbReference>
<dbReference type="Pfam" id="PF23578">
    <property type="entry name" value="DGKI"/>
    <property type="match status" value="1"/>
</dbReference>
<comment type="catalytic activity">
    <reaction evidence="20">
        <text>1-octadecanoyl-2-(5Z,8Z,11Z,14Z-eicosatetraenoyl)-sn-glycerol + ATP = 1-octadecanoyl-2-(5Z,8Z,11Z,14Z-eicosatetraenoyl)-sn-glycero-3-phosphate + ADP + H(+)</text>
        <dbReference type="Rhea" id="RHEA:40323"/>
        <dbReference type="ChEBI" id="CHEBI:15378"/>
        <dbReference type="ChEBI" id="CHEBI:30616"/>
        <dbReference type="ChEBI" id="CHEBI:75728"/>
        <dbReference type="ChEBI" id="CHEBI:77091"/>
        <dbReference type="ChEBI" id="CHEBI:456216"/>
    </reaction>
    <physiologicalReaction direction="left-to-right" evidence="20">
        <dbReference type="Rhea" id="RHEA:40324"/>
    </physiologicalReaction>
</comment>
<comment type="catalytic activity">
    <reaction evidence="21">
        <text>a 1,2-diacyl-sn-glycerol + ATP = a 1,2-diacyl-sn-glycero-3-phosphate + ADP + H(+)</text>
        <dbReference type="Rhea" id="RHEA:10272"/>
        <dbReference type="ChEBI" id="CHEBI:15378"/>
        <dbReference type="ChEBI" id="CHEBI:17815"/>
        <dbReference type="ChEBI" id="CHEBI:30616"/>
        <dbReference type="ChEBI" id="CHEBI:58608"/>
        <dbReference type="ChEBI" id="CHEBI:456216"/>
        <dbReference type="EC" id="2.7.1.107"/>
    </reaction>
    <physiologicalReaction direction="left-to-right" evidence="21">
        <dbReference type="Rhea" id="RHEA:10273"/>
    </physiologicalReaction>
</comment>
<evidence type="ECO:0000256" key="2">
    <source>
        <dbReference type="ARBA" id="ARBA00004236"/>
    </source>
</evidence>
<feature type="compositionally biased region" description="Low complexity" evidence="25">
    <location>
        <begin position="159"/>
        <end position="176"/>
    </location>
</feature>
<comment type="catalytic activity">
    <reaction evidence="19">
        <text>1,2-di-(9Z-octadecenoyl)-sn-glycerol + ATP = 1,2-di-(9Z-octadecenoyl)-sn-glycero-3-phosphate + ADP + H(+)</text>
        <dbReference type="Rhea" id="RHEA:40327"/>
        <dbReference type="ChEBI" id="CHEBI:15378"/>
        <dbReference type="ChEBI" id="CHEBI:30616"/>
        <dbReference type="ChEBI" id="CHEBI:52333"/>
        <dbReference type="ChEBI" id="CHEBI:74546"/>
        <dbReference type="ChEBI" id="CHEBI:456216"/>
    </reaction>
    <physiologicalReaction direction="left-to-right" evidence="19">
        <dbReference type="Rhea" id="RHEA:40328"/>
    </physiologicalReaction>
</comment>
<evidence type="ECO:0000256" key="22">
    <source>
        <dbReference type="ARBA" id="ARBA00060536"/>
    </source>
</evidence>
<dbReference type="GO" id="GO:0007200">
    <property type="term" value="P:phospholipase C-activating G protein-coupled receptor signaling pathway"/>
    <property type="evidence" value="ECO:0007669"/>
    <property type="project" value="InterPro"/>
</dbReference>
<evidence type="ECO:0000313" key="27">
    <source>
        <dbReference type="EMBL" id="CAG05627.1"/>
    </source>
</evidence>